<proteinExistence type="predicted"/>
<dbReference type="Proteomes" id="UP000018842">
    <property type="component" value="Unassembled WGS sequence"/>
</dbReference>
<accession>W4PH83</accession>
<protein>
    <submittedName>
        <fullName evidence="2">Uncharacterized protein</fullName>
    </submittedName>
</protein>
<keyword evidence="1" id="KW-0472">Membrane</keyword>
<keyword evidence="1" id="KW-0812">Transmembrane</keyword>
<reference evidence="3" key="1">
    <citation type="journal article" date="2014" name="Genome">
        <title>Draft Genome Sequences of Three Strains of Bacteroides pyogenes Isolated from a Cat and Swine.</title>
        <authorList>
            <person name="Sakamoto M."/>
            <person name="Oshima K."/>
            <person name="Suda W."/>
            <person name="Kitamura K."/>
            <person name="Iida T."/>
            <person name="Hattori M."/>
            <person name="Ohkuma M."/>
        </authorList>
    </citation>
    <scope>NUCLEOTIDE SEQUENCE [LARGE SCALE GENOMIC DNA]</scope>
    <source>
        <strain evidence="3">JCM 6294</strain>
    </source>
</reference>
<dbReference type="EMBL" id="BAIR01000012">
    <property type="protein sequence ID" value="GAE18773.1"/>
    <property type="molecule type" value="Genomic_DNA"/>
</dbReference>
<name>W4PH83_9BACE</name>
<evidence type="ECO:0000313" key="2">
    <source>
        <dbReference type="EMBL" id="GAE18773.1"/>
    </source>
</evidence>
<organism evidence="2 3">
    <name type="scientific">Bacteroides pyogenes DSM 20611 = JCM 6294</name>
    <dbReference type="NCBI Taxonomy" id="1121100"/>
    <lineage>
        <taxon>Bacteria</taxon>
        <taxon>Pseudomonadati</taxon>
        <taxon>Bacteroidota</taxon>
        <taxon>Bacteroidia</taxon>
        <taxon>Bacteroidales</taxon>
        <taxon>Bacteroidaceae</taxon>
        <taxon>Bacteroides</taxon>
    </lineage>
</organism>
<evidence type="ECO:0000256" key="1">
    <source>
        <dbReference type="SAM" id="Phobius"/>
    </source>
</evidence>
<feature type="transmembrane region" description="Helical" evidence="1">
    <location>
        <begin position="20"/>
        <end position="46"/>
    </location>
</feature>
<sequence>MILPWWLLAEYTTLPILQSVLYFYSGFFIPVFKEVSGMLLSLMYIVRMASGRVYGFFSILSGRGFR</sequence>
<comment type="caution">
    <text evidence="2">The sequence shown here is derived from an EMBL/GenBank/DDBJ whole genome shotgun (WGS) entry which is preliminary data.</text>
</comment>
<gene>
    <name evidence="2" type="ORF">JCM6294_1724</name>
</gene>
<dbReference type="AlphaFoldDB" id="W4PH83"/>
<evidence type="ECO:0000313" key="3">
    <source>
        <dbReference type="Proteomes" id="UP000018842"/>
    </source>
</evidence>
<keyword evidence="1" id="KW-1133">Transmembrane helix</keyword>